<accession>A0A5B1CD27</accession>
<protein>
    <submittedName>
        <fullName evidence="1">Uncharacterized protein</fullName>
    </submittedName>
</protein>
<dbReference type="AlphaFoldDB" id="A0A5B1CD27"/>
<evidence type="ECO:0000313" key="2">
    <source>
        <dbReference type="Proteomes" id="UP000322699"/>
    </source>
</evidence>
<keyword evidence="2" id="KW-1185">Reference proteome</keyword>
<dbReference type="RefSeq" id="WP_160148057.1">
    <property type="nucleotide sequence ID" value="NZ_VRLW01000001.1"/>
</dbReference>
<dbReference type="EMBL" id="VRLW01000001">
    <property type="protein sequence ID" value="KAA1258141.1"/>
    <property type="molecule type" value="Genomic_DNA"/>
</dbReference>
<name>A0A5B1CD27_9BACT</name>
<dbReference type="Proteomes" id="UP000322699">
    <property type="component" value="Unassembled WGS sequence"/>
</dbReference>
<comment type="caution">
    <text evidence="1">The sequence shown here is derived from an EMBL/GenBank/DDBJ whole genome shotgun (WGS) entry which is preliminary data.</text>
</comment>
<evidence type="ECO:0000313" key="1">
    <source>
        <dbReference type="EMBL" id="KAA1258141.1"/>
    </source>
</evidence>
<gene>
    <name evidence="1" type="ORF">LF1_06560</name>
</gene>
<proteinExistence type="predicted"/>
<organism evidence="1 2">
    <name type="scientific">Rubripirellula obstinata</name>
    <dbReference type="NCBI Taxonomy" id="406547"/>
    <lineage>
        <taxon>Bacteria</taxon>
        <taxon>Pseudomonadati</taxon>
        <taxon>Planctomycetota</taxon>
        <taxon>Planctomycetia</taxon>
        <taxon>Pirellulales</taxon>
        <taxon>Pirellulaceae</taxon>
        <taxon>Rubripirellula</taxon>
    </lineage>
</organism>
<sequence>MRFETPQAKLGSNVSVIRSFLFTPTRGHVCPCFAVRNMRPIMPAMPFLATVAGVLPVSQFLSMEPVMEDKKPSVSPNALRVEQLAQVLSAAAQRRVQVEHIQADIEAGAPTNADGTLSVLDYTAWQLQEMHRGQ</sequence>
<reference evidence="1 2" key="1">
    <citation type="submission" date="2019-08" db="EMBL/GenBank/DDBJ databases">
        <title>Deep-cultivation of Planctomycetes and their phenomic and genomic characterization uncovers novel biology.</title>
        <authorList>
            <person name="Wiegand S."/>
            <person name="Jogler M."/>
            <person name="Boedeker C."/>
            <person name="Pinto D."/>
            <person name="Vollmers J."/>
            <person name="Rivas-Marin E."/>
            <person name="Kohn T."/>
            <person name="Peeters S.H."/>
            <person name="Heuer A."/>
            <person name="Rast P."/>
            <person name="Oberbeckmann S."/>
            <person name="Bunk B."/>
            <person name="Jeske O."/>
            <person name="Meyerdierks A."/>
            <person name="Storesund J.E."/>
            <person name="Kallscheuer N."/>
            <person name="Luecker S."/>
            <person name="Lage O.M."/>
            <person name="Pohl T."/>
            <person name="Merkel B.J."/>
            <person name="Hornburger P."/>
            <person name="Mueller R.-W."/>
            <person name="Bruemmer F."/>
            <person name="Labrenz M."/>
            <person name="Spormann A.M."/>
            <person name="Op Den Camp H."/>
            <person name="Overmann J."/>
            <person name="Amann R."/>
            <person name="Jetten M.S.M."/>
            <person name="Mascher T."/>
            <person name="Medema M.H."/>
            <person name="Devos D.P."/>
            <person name="Kaster A.-K."/>
            <person name="Ovreas L."/>
            <person name="Rohde M."/>
            <person name="Galperin M.Y."/>
            <person name="Jogler C."/>
        </authorList>
    </citation>
    <scope>NUCLEOTIDE SEQUENCE [LARGE SCALE GENOMIC DNA]</scope>
    <source>
        <strain evidence="1 2">LF1</strain>
    </source>
</reference>